<evidence type="ECO:0000256" key="4">
    <source>
        <dbReference type="HAMAP-Rule" id="MF_01151"/>
    </source>
</evidence>
<evidence type="ECO:0000256" key="3">
    <source>
        <dbReference type="ARBA" id="ARBA00023186"/>
    </source>
</evidence>
<dbReference type="OrthoDB" id="9789811at2"/>
<dbReference type="AlphaFoldDB" id="A0A1Y5RSV5"/>
<dbReference type="InterPro" id="IPR013805">
    <property type="entry name" value="GrpE_CC"/>
</dbReference>
<dbReference type="EMBL" id="FWFQ01000005">
    <property type="protein sequence ID" value="SLN24700.1"/>
    <property type="molecule type" value="Genomic_DNA"/>
</dbReference>
<dbReference type="Gene3D" id="2.30.22.10">
    <property type="entry name" value="Head domain of nucleotide exchange factor GrpE"/>
    <property type="match status" value="1"/>
</dbReference>
<feature type="region of interest" description="Disordered" evidence="7">
    <location>
        <begin position="21"/>
        <end position="49"/>
    </location>
</feature>
<organism evidence="8 9">
    <name type="scientific">Pseudoruegeria aquimaris</name>
    <dbReference type="NCBI Taxonomy" id="393663"/>
    <lineage>
        <taxon>Bacteria</taxon>
        <taxon>Pseudomonadati</taxon>
        <taxon>Pseudomonadota</taxon>
        <taxon>Alphaproteobacteria</taxon>
        <taxon>Rhodobacterales</taxon>
        <taxon>Roseobacteraceae</taxon>
        <taxon>Pseudoruegeria</taxon>
    </lineage>
</organism>
<dbReference type="SUPFAM" id="SSF58014">
    <property type="entry name" value="Coiled-coil domain of nucleotide exchange factor GrpE"/>
    <property type="match status" value="1"/>
</dbReference>
<dbReference type="Proteomes" id="UP000193409">
    <property type="component" value="Unassembled WGS sequence"/>
</dbReference>
<comment type="subcellular location">
    <subcellularLocation>
        <location evidence="4">Cytoplasm</location>
    </subcellularLocation>
</comment>
<dbReference type="InterPro" id="IPR009012">
    <property type="entry name" value="GrpE_head"/>
</dbReference>
<protein>
    <recommendedName>
        <fullName evidence="4 5">Protein GrpE</fullName>
    </recommendedName>
    <alternativeName>
        <fullName evidence="4">HSP-70 cofactor</fullName>
    </alternativeName>
</protein>
<dbReference type="GO" id="GO:0042803">
    <property type="term" value="F:protein homodimerization activity"/>
    <property type="evidence" value="ECO:0007669"/>
    <property type="project" value="InterPro"/>
</dbReference>
<comment type="subunit">
    <text evidence="4">Homodimer.</text>
</comment>
<dbReference type="SUPFAM" id="SSF51064">
    <property type="entry name" value="Head domain of nucleotide exchange factor GrpE"/>
    <property type="match status" value="1"/>
</dbReference>
<dbReference type="RefSeq" id="WP_085867598.1">
    <property type="nucleotide sequence ID" value="NZ_FWFQ01000005.1"/>
</dbReference>
<evidence type="ECO:0000313" key="9">
    <source>
        <dbReference type="Proteomes" id="UP000193409"/>
    </source>
</evidence>
<comment type="function">
    <text evidence="4 5">Participates actively in the response to hyperosmotic and heat shock by preventing the aggregation of stress-denatured proteins, in association with DnaK and GrpE. It is the nucleotide exchange factor for DnaK and may function as a thermosensor. Unfolded proteins bind initially to DnaJ; upon interaction with the DnaJ-bound protein, DnaK hydrolyzes its bound ATP, resulting in the formation of a stable complex. GrpE releases ADP from DnaK; ATP binding to DnaK triggers the release of the substrate protein, thus completing the reaction cycle. Several rounds of ATP-dependent interactions between DnaJ, DnaK and GrpE are required for fully efficient folding.</text>
</comment>
<feature type="compositionally biased region" description="Basic and acidic residues" evidence="7">
    <location>
        <begin position="37"/>
        <end position="47"/>
    </location>
</feature>
<evidence type="ECO:0000256" key="6">
    <source>
        <dbReference type="RuleBase" id="RU004478"/>
    </source>
</evidence>
<evidence type="ECO:0000256" key="5">
    <source>
        <dbReference type="RuleBase" id="RU000639"/>
    </source>
</evidence>
<keyword evidence="2 4" id="KW-0346">Stress response</keyword>
<evidence type="ECO:0000313" key="8">
    <source>
        <dbReference type="EMBL" id="SLN24700.1"/>
    </source>
</evidence>
<dbReference type="HAMAP" id="MF_01151">
    <property type="entry name" value="GrpE"/>
    <property type="match status" value="1"/>
</dbReference>
<accession>A0A1Y5RSV5</accession>
<dbReference type="PANTHER" id="PTHR21237">
    <property type="entry name" value="GRPE PROTEIN"/>
    <property type="match status" value="1"/>
</dbReference>
<dbReference type="GO" id="GO:0005737">
    <property type="term" value="C:cytoplasm"/>
    <property type="evidence" value="ECO:0007669"/>
    <property type="project" value="UniProtKB-SubCell"/>
</dbReference>
<evidence type="ECO:0000256" key="1">
    <source>
        <dbReference type="ARBA" id="ARBA00009054"/>
    </source>
</evidence>
<feature type="compositionally biased region" description="Basic and acidic residues" evidence="7">
    <location>
        <begin position="72"/>
        <end position="86"/>
    </location>
</feature>
<evidence type="ECO:0000256" key="7">
    <source>
        <dbReference type="SAM" id="MobiDB-lite"/>
    </source>
</evidence>
<feature type="compositionally biased region" description="Acidic residues" evidence="7">
    <location>
        <begin position="21"/>
        <end position="36"/>
    </location>
</feature>
<evidence type="ECO:0000256" key="2">
    <source>
        <dbReference type="ARBA" id="ARBA00023016"/>
    </source>
</evidence>
<dbReference type="GO" id="GO:0000774">
    <property type="term" value="F:adenyl-nucleotide exchange factor activity"/>
    <property type="evidence" value="ECO:0007669"/>
    <property type="project" value="InterPro"/>
</dbReference>
<feature type="region of interest" description="Disordered" evidence="7">
    <location>
        <begin position="69"/>
        <end position="89"/>
    </location>
</feature>
<sequence length="202" mass="22704">MAEPKKEDDFLDDIEALEEELYGEEPIDIMSEEASEEPSKPASKADPEELAALRAERDELQDRVMRVLAEAENSRKRSERDRREAEQYGGSKLARDMLPVYDNLNRAIAAVPEESREANKALIEGVELTLRELLNIFSKHGIEKIEPQVGDKFDPKHHQAMFEAPVPGTQAGDIIQVMAVGFQIHERLLRPAQVGVSSTQKS</sequence>
<keyword evidence="9" id="KW-1185">Reference proteome</keyword>
<dbReference type="PROSITE" id="PS01071">
    <property type="entry name" value="GRPE"/>
    <property type="match status" value="1"/>
</dbReference>
<dbReference type="PRINTS" id="PR00773">
    <property type="entry name" value="GRPEPROTEIN"/>
</dbReference>
<dbReference type="Gene3D" id="3.90.20.20">
    <property type="match status" value="1"/>
</dbReference>
<name>A0A1Y5RSV5_9RHOB</name>
<dbReference type="GO" id="GO:0051087">
    <property type="term" value="F:protein-folding chaperone binding"/>
    <property type="evidence" value="ECO:0007669"/>
    <property type="project" value="InterPro"/>
</dbReference>
<gene>
    <name evidence="4" type="primary">grpE</name>
    <name evidence="8" type="ORF">PSA7680_01039</name>
</gene>
<dbReference type="GO" id="GO:0051082">
    <property type="term" value="F:unfolded protein binding"/>
    <property type="evidence" value="ECO:0007669"/>
    <property type="project" value="TreeGrafter"/>
</dbReference>
<keyword evidence="3 4" id="KW-0143">Chaperone</keyword>
<dbReference type="Pfam" id="PF01025">
    <property type="entry name" value="GrpE"/>
    <property type="match status" value="1"/>
</dbReference>
<dbReference type="GO" id="GO:0006457">
    <property type="term" value="P:protein folding"/>
    <property type="evidence" value="ECO:0007669"/>
    <property type="project" value="InterPro"/>
</dbReference>
<comment type="similarity">
    <text evidence="1 4 6">Belongs to the GrpE family.</text>
</comment>
<proteinExistence type="inferred from homology"/>
<reference evidence="8 9" key="1">
    <citation type="submission" date="2017-03" db="EMBL/GenBank/DDBJ databases">
        <authorList>
            <person name="Afonso C.L."/>
            <person name="Miller P.J."/>
            <person name="Scott M.A."/>
            <person name="Spackman E."/>
            <person name="Goraichik I."/>
            <person name="Dimitrov K.M."/>
            <person name="Suarez D.L."/>
            <person name="Swayne D.E."/>
        </authorList>
    </citation>
    <scope>NUCLEOTIDE SEQUENCE [LARGE SCALE GENOMIC DNA]</scope>
    <source>
        <strain evidence="8 9">CECT 7680</strain>
    </source>
</reference>
<keyword evidence="4" id="KW-0963">Cytoplasm</keyword>
<dbReference type="InterPro" id="IPR000740">
    <property type="entry name" value="GrpE"/>
</dbReference>
<dbReference type="CDD" id="cd00446">
    <property type="entry name" value="GrpE"/>
    <property type="match status" value="1"/>
</dbReference>
<dbReference type="PANTHER" id="PTHR21237:SF23">
    <property type="entry name" value="GRPE PROTEIN HOMOLOG, MITOCHONDRIAL"/>
    <property type="match status" value="1"/>
</dbReference>